<evidence type="ECO:0000256" key="4">
    <source>
        <dbReference type="ARBA" id="ARBA00022840"/>
    </source>
</evidence>
<evidence type="ECO:0000259" key="6">
    <source>
        <dbReference type="PROSITE" id="PS51194"/>
    </source>
</evidence>
<dbReference type="SUPFAM" id="SSF52540">
    <property type="entry name" value="P-loop containing nucleoside triphosphate hydrolases"/>
    <property type="match status" value="1"/>
</dbReference>
<dbReference type="Gene3D" id="3.40.50.300">
    <property type="entry name" value="P-loop containing nucleotide triphosphate hydrolases"/>
    <property type="match status" value="1"/>
</dbReference>
<dbReference type="GO" id="GO:0005524">
    <property type="term" value="F:ATP binding"/>
    <property type="evidence" value="ECO:0007669"/>
    <property type="project" value="UniProtKB-KW"/>
</dbReference>
<feature type="domain" description="Helicase ATP-binding" evidence="5">
    <location>
        <begin position="117"/>
        <end position="293"/>
    </location>
</feature>
<dbReference type="OrthoDB" id="9814088at2"/>
<dbReference type="EC" id="3.6.4.-" evidence="7"/>
<dbReference type="RefSeq" id="WP_018065924.1">
    <property type="nucleotide sequence ID" value="NZ_AQWH01000017.1"/>
</dbReference>
<evidence type="ECO:0000313" key="8">
    <source>
        <dbReference type="Proteomes" id="UP000191135"/>
    </source>
</evidence>
<evidence type="ECO:0000256" key="1">
    <source>
        <dbReference type="ARBA" id="ARBA00022741"/>
    </source>
</evidence>
<keyword evidence="2 7" id="KW-0378">Hydrolase</keyword>
<dbReference type="Pfam" id="PF00176">
    <property type="entry name" value="SNF2-rel_dom"/>
    <property type="match status" value="1"/>
</dbReference>
<evidence type="ECO:0000313" key="7">
    <source>
        <dbReference type="EMBL" id="AQZ54200.1"/>
    </source>
</evidence>
<dbReference type="CDD" id="cd18793">
    <property type="entry name" value="SF2_C_SNF"/>
    <property type="match status" value="1"/>
</dbReference>
<protein>
    <submittedName>
        <fullName evidence="7">RNA polymerase-associated protein RapA</fullName>
        <ecNumber evidence="7">3.6.4.-</ecNumber>
    </submittedName>
</protein>
<dbReference type="InterPro" id="IPR027417">
    <property type="entry name" value="P-loop_NTPase"/>
</dbReference>
<name>A0A1U9Z985_9HYPH</name>
<evidence type="ECO:0000259" key="5">
    <source>
        <dbReference type="PROSITE" id="PS51192"/>
    </source>
</evidence>
<dbReference type="InterPro" id="IPR001650">
    <property type="entry name" value="Helicase_C-like"/>
</dbReference>
<dbReference type="Gene3D" id="3.40.50.10810">
    <property type="entry name" value="Tandem AAA-ATPase domain"/>
    <property type="match status" value="1"/>
</dbReference>
<dbReference type="InterPro" id="IPR057342">
    <property type="entry name" value="DEXDc_RapA"/>
</dbReference>
<gene>
    <name evidence="7" type="primary">rapA</name>
    <name evidence="7" type="ORF">Mame_04908</name>
</gene>
<keyword evidence="7" id="KW-0614">Plasmid</keyword>
<proteinExistence type="predicted"/>
<evidence type="ECO:0000256" key="3">
    <source>
        <dbReference type="ARBA" id="ARBA00022806"/>
    </source>
</evidence>
<dbReference type="Pfam" id="PF00271">
    <property type="entry name" value="Helicase_C"/>
    <property type="match status" value="1"/>
</dbReference>
<dbReference type="InterPro" id="IPR049730">
    <property type="entry name" value="SNF2/RAD54-like_C"/>
</dbReference>
<dbReference type="InterPro" id="IPR014001">
    <property type="entry name" value="Helicase_ATP-bd"/>
</dbReference>
<sequence length="983" mass="109737">MSSAIPTPGSVISLRSATWKVLGTSTLKRGFREVHCRGLNGLVRDKEARFVWDLEKDARVLDPAAVRLVPDTSPGLIDTKLHLAAAFRATPTTTRRPLTLGRAAIDDLTFQHLPVERALAQDRVRLLIADDVGLGKTLEAGLITSELALRGRADRILVVTTRAMLTQFQKEFWTRFSIPLSRLDSAAIRRMRNKIPAHYNVFDQFDRSIVSIDTLKRDNQIRDALKHSYWDLIIIDEAHNTAERKSVAGSNSQRAELAQLLSRRTDSLLLLTATPHDGSQESFASLIKMLDPTRVPDPTRLHRSDIEDLVIRRFRSSPEVVADIGREVPKRQLFPRRFPLSPQEEVAYQAIADLHLDLDEEQTRGRAIDLFRTTIAKAIFSSPAACRETLERRIRGIENGTARGTPADRDRLRALADNVAAIDTGAFSKYQELLRLLRQLNWTGRAARDRLVIFSERIATVSWLADRLREDLDLSAEQVARVDGGSVEADVRTQEVIEAFGQERSPIRILIASDMASEGLNLHFQCHRLIHFDLPWSLLRFQQRNGRIDRYGQDRPPQISYFVGESTHPKVRQMWVLEKLVAKDEAAQAGVGDPAVFLGAGDADGEEAVVAEAVATGIGAEAFERQMDARAAEAVTHMLVDDEFAALFGDYAAPAPADAAPPTDQAPPRLYSDTFSYARAMIERLSRSEGRIFPEQPGIFPDDRVIRLSIPDDMRARDGFGYASEGAVDSRFMPEEAVGPGGRVELTDQPGVINQAINDAKAQERAWPTVQFLWDGHPILHWFADQASTFFPEHAAPVASLQGRMPAGEVAVVLHGAIPNANGAPVVDRWAVVIRSADGTVWIEEVGTFLERTRLAGDTPSRSLEDLSAAQAAIPVAVDRFQTHLVDLRKAREADIQRALDAVLERLSALETRFRAQLTLDLGDLPGTDEGLSPFEKRRLTIRRKREQEIEKLFHDWTDWFERTRKMIPDPNPHVDVKAVFVG</sequence>
<dbReference type="SMART" id="SM00490">
    <property type="entry name" value="HELICc"/>
    <property type="match status" value="1"/>
</dbReference>
<keyword evidence="3" id="KW-0347">Helicase</keyword>
<dbReference type="InterPro" id="IPR038718">
    <property type="entry name" value="SNF2-like_sf"/>
</dbReference>
<dbReference type="InterPro" id="IPR000330">
    <property type="entry name" value="SNF2_N"/>
</dbReference>
<dbReference type="GO" id="GO:0016787">
    <property type="term" value="F:hydrolase activity"/>
    <property type="evidence" value="ECO:0007669"/>
    <property type="project" value="UniProtKB-KW"/>
</dbReference>
<dbReference type="PROSITE" id="PS51194">
    <property type="entry name" value="HELICASE_CTER"/>
    <property type="match status" value="1"/>
</dbReference>
<keyword evidence="8" id="KW-1185">Reference proteome</keyword>
<dbReference type="Proteomes" id="UP000191135">
    <property type="component" value="Plasmid pMM259"/>
</dbReference>
<feature type="domain" description="Helicase C-terminal" evidence="6">
    <location>
        <begin position="439"/>
        <end position="595"/>
    </location>
</feature>
<geneLocation type="plasmid" evidence="8">
    <name>pmm259</name>
</geneLocation>
<organism evidence="7 8">
    <name type="scientific">Martelella mediterranea DSM 17316</name>
    <dbReference type="NCBI Taxonomy" id="1122214"/>
    <lineage>
        <taxon>Bacteria</taxon>
        <taxon>Pseudomonadati</taxon>
        <taxon>Pseudomonadota</taxon>
        <taxon>Alphaproteobacteria</taxon>
        <taxon>Hyphomicrobiales</taxon>
        <taxon>Aurantimonadaceae</taxon>
        <taxon>Martelella</taxon>
    </lineage>
</organism>
<evidence type="ECO:0000256" key="2">
    <source>
        <dbReference type="ARBA" id="ARBA00022801"/>
    </source>
</evidence>
<dbReference type="KEGG" id="mmed:Mame_04908"/>
<dbReference type="CDD" id="cd18011">
    <property type="entry name" value="DEXDc_RapA"/>
    <property type="match status" value="1"/>
</dbReference>
<dbReference type="PROSITE" id="PS51192">
    <property type="entry name" value="HELICASE_ATP_BIND_1"/>
    <property type="match status" value="1"/>
</dbReference>
<dbReference type="GO" id="GO:0004386">
    <property type="term" value="F:helicase activity"/>
    <property type="evidence" value="ECO:0007669"/>
    <property type="project" value="UniProtKB-KW"/>
</dbReference>
<dbReference type="SMART" id="SM00487">
    <property type="entry name" value="DEXDc"/>
    <property type="match status" value="1"/>
</dbReference>
<dbReference type="PANTHER" id="PTHR45766">
    <property type="entry name" value="DNA ANNEALING HELICASE AND ENDONUCLEASE ZRANB3 FAMILY MEMBER"/>
    <property type="match status" value="1"/>
</dbReference>
<keyword evidence="4" id="KW-0067">ATP-binding</keyword>
<dbReference type="PANTHER" id="PTHR45766:SF6">
    <property type="entry name" value="SWI_SNF-RELATED MATRIX-ASSOCIATED ACTIN-DEPENDENT REGULATOR OF CHROMATIN SUBFAMILY A-LIKE PROTEIN 1"/>
    <property type="match status" value="1"/>
</dbReference>
<keyword evidence="1" id="KW-0547">Nucleotide-binding</keyword>
<accession>A0A1U9Z985</accession>
<dbReference type="AlphaFoldDB" id="A0A1U9Z985"/>
<reference evidence="7 8" key="1">
    <citation type="submission" date="2017-03" db="EMBL/GenBank/DDBJ databases">
        <title>Foreign affairs: Plasmid Transfer between Roseobacters and Rhizobia.</title>
        <authorList>
            <person name="Bartling P."/>
            <person name="Bunk B."/>
            <person name="Overmann J."/>
            <person name="Brinkmann H."/>
            <person name="Petersen J."/>
        </authorList>
    </citation>
    <scope>NUCLEOTIDE SEQUENCE [LARGE SCALE GENOMIC DNA]</scope>
    <source>
        <strain evidence="7 8">MACL11</strain>
        <plasmid evidence="8">Plasmid pmm259</plasmid>
    </source>
</reference>
<dbReference type="EMBL" id="CP020332">
    <property type="protein sequence ID" value="AQZ54200.1"/>
    <property type="molecule type" value="Genomic_DNA"/>
</dbReference>
<dbReference type="eggNOG" id="COG0553">
    <property type="taxonomic scope" value="Bacteria"/>
</dbReference>